<dbReference type="RefSeq" id="WP_071122895.1">
    <property type="nucleotide sequence ID" value="NZ_JAQNSB010000030.1"/>
</dbReference>
<sequence>MRKINFKQPKYIFPLVVFIPLCALVYFVMQTFGGSEDAQQTVATDRINTELPQANAEEAGDKMYEMSRRFGDEDAFTAIGAIGEEQKENEELEHGYSEDELNKLDAAEAERLRQQREMEELERSLAESRRHINSFAYGDNAPGSTGNSRTGQRGNPSGTSEGYTSQDDFARDLEEIQRRSYERQKAIESGLGIGRFDRDELAEKQSTDSIAKVRQAEKERNRPKLVIKSGDTNAEKFHTVTSPDDVAEAKLIRAMIDQTTKAKEGTRLRFKLLDDITVSNTKLKKGTYLYGTVTGFGQQRVKATITSILVGDKFINVKLSVFDNDGMEGFYVPESSFREFVKDASSSAVQQNINFQSEDGYGSGISGEALALQALQNVYNSASSAISSNIRKNKAKIKYNTIVYLINSEEAR</sequence>
<name>A0AAW6GEJ0_BACUN</name>
<feature type="compositionally biased region" description="Polar residues" evidence="2">
    <location>
        <begin position="142"/>
        <end position="167"/>
    </location>
</feature>
<accession>A0AAW6GEJ0</accession>
<keyword evidence="3" id="KW-0472">Membrane</keyword>
<dbReference type="Pfam" id="PF12508">
    <property type="entry name" value="Transposon_TraM"/>
    <property type="match status" value="1"/>
</dbReference>
<gene>
    <name evidence="5" type="ORF">POZ22_17415</name>
</gene>
<dbReference type="AlphaFoldDB" id="A0AAW6GEJ0"/>
<evidence type="ECO:0000256" key="1">
    <source>
        <dbReference type="SAM" id="Coils"/>
    </source>
</evidence>
<evidence type="ECO:0000256" key="3">
    <source>
        <dbReference type="SAM" id="Phobius"/>
    </source>
</evidence>
<evidence type="ECO:0000259" key="4">
    <source>
        <dbReference type="Pfam" id="PF12508"/>
    </source>
</evidence>
<dbReference type="GeneID" id="88859184"/>
<keyword evidence="1" id="KW-0175">Coiled coil</keyword>
<feature type="transmembrane region" description="Helical" evidence="3">
    <location>
        <begin position="12"/>
        <end position="29"/>
    </location>
</feature>
<protein>
    <submittedName>
        <fullName evidence="5">Conjugative transposon protein TraM</fullName>
    </submittedName>
</protein>
<feature type="domain" description="Conjugative transposon TraM C-terminal" evidence="4">
    <location>
        <begin position="252"/>
        <end position="405"/>
    </location>
</feature>
<comment type="caution">
    <text evidence="5">The sequence shown here is derived from an EMBL/GenBank/DDBJ whole genome shotgun (WGS) entry which is preliminary data.</text>
</comment>
<proteinExistence type="predicted"/>
<organism evidence="5 6">
    <name type="scientific">Bacteroides uniformis</name>
    <dbReference type="NCBI Taxonomy" id="820"/>
    <lineage>
        <taxon>Bacteria</taxon>
        <taxon>Pseudomonadati</taxon>
        <taxon>Bacteroidota</taxon>
        <taxon>Bacteroidia</taxon>
        <taxon>Bacteroidales</taxon>
        <taxon>Bacteroidaceae</taxon>
        <taxon>Bacteroides</taxon>
    </lineage>
</organism>
<evidence type="ECO:0000256" key="2">
    <source>
        <dbReference type="SAM" id="MobiDB-lite"/>
    </source>
</evidence>
<reference evidence="5" key="1">
    <citation type="submission" date="2022-10" db="EMBL/GenBank/DDBJ databases">
        <title>Human gut microbiome strain richness.</title>
        <authorList>
            <person name="Chen-Liaw A."/>
        </authorList>
    </citation>
    <scope>NUCLEOTIDE SEQUENCE</scope>
    <source>
        <strain evidence="5">BSD2780061687st1_G10_BSD2780061687b_171204</strain>
    </source>
</reference>
<dbReference type="InterPro" id="IPR055407">
    <property type="entry name" value="TraM_C"/>
</dbReference>
<keyword evidence="3" id="KW-0812">Transmembrane</keyword>
<dbReference type="Proteomes" id="UP001214113">
    <property type="component" value="Unassembled WGS sequence"/>
</dbReference>
<dbReference type="EMBL" id="JAQNSB010000030">
    <property type="protein sequence ID" value="MDC1856542.1"/>
    <property type="molecule type" value="Genomic_DNA"/>
</dbReference>
<evidence type="ECO:0000313" key="5">
    <source>
        <dbReference type="EMBL" id="MDC1856542.1"/>
    </source>
</evidence>
<feature type="region of interest" description="Disordered" evidence="2">
    <location>
        <begin position="135"/>
        <end position="168"/>
    </location>
</feature>
<evidence type="ECO:0000313" key="6">
    <source>
        <dbReference type="Proteomes" id="UP001214113"/>
    </source>
</evidence>
<keyword evidence="3" id="KW-1133">Transmembrane helix</keyword>
<feature type="coiled-coil region" evidence="1">
    <location>
        <begin position="97"/>
        <end position="131"/>
    </location>
</feature>